<dbReference type="GO" id="GO:0030435">
    <property type="term" value="P:sporulation resulting in formation of a cellular spore"/>
    <property type="evidence" value="ECO:0007669"/>
    <property type="project" value="UniProtKB-KW"/>
</dbReference>
<evidence type="ECO:0000256" key="1">
    <source>
        <dbReference type="ARBA" id="ARBA00004431"/>
    </source>
</evidence>
<comment type="caution">
    <text evidence="7">The sequence shown here is derived from an EMBL/GenBank/DDBJ whole genome shotgun (WGS) entry which is preliminary data.</text>
</comment>
<dbReference type="EMBL" id="VFPP01000001">
    <property type="protein sequence ID" value="TQM79895.1"/>
    <property type="molecule type" value="Genomic_DNA"/>
</dbReference>
<dbReference type="AlphaFoldDB" id="A0A543JAN0"/>
<evidence type="ECO:0000256" key="2">
    <source>
        <dbReference type="ARBA" id="ARBA00009323"/>
    </source>
</evidence>
<keyword evidence="6" id="KW-0131">Cell cycle</keyword>
<comment type="similarity">
    <text evidence="2">Belongs to the SsgA family.</text>
</comment>
<dbReference type="GO" id="GO:0030428">
    <property type="term" value="C:cell septum"/>
    <property type="evidence" value="ECO:0007669"/>
    <property type="project" value="UniProtKB-SubCell"/>
</dbReference>
<name>A0A543JAN0_9PSEU</name>
<sequence length="133" mass="14654">MGAPIIIDTTGAMGLTGVAVRLVYDPADPCAVVVRVRDWTVRRWVEWVFARDLLVEAVACREDGAETGALDVVITRINGRNLKIRKVARDQSPGRREVVLVTEAVARFVRATCALVPLGQERIDFADVEALLR</sequence>
<keyword evidence="4" id="KW-0749">Sporulation</keyword>
<comment type="subcellular location">
    <subcellularLocation>
        <location evidence="1">Cell septum</location>
    </subcellularLocation>
</comment>
<proteinExistence type="inferred from homology"/>
<dbReference type="Gene3D" id="2.30.31.20">
    <property type="entry name" value="Sporulation-specific cell division protein SsgB"/>
    <property type="match status" value="1"/>
</dbReference>
<protein>
    <submittedName>
        <fullName evidence="7">Sporulation and cell division protein SsgA</fullName>
    </submittedName>
</protein>
<dbReference type="InterPro" id="IPR006776">
    <property type="entry name" value="SsgB"/>
</dbReference>
<dbReference type="GO" id="GO:0000917">
    <property type="term" value="P:division septum assembly"/>
    <property type="evidence" value="ECO:0007669"/>
    <property type="project" value="UniProtKB-KW"/>
</dbReference>
<accession>A0A543JAN0</accession>
<evidence type="ECO:0000313" key="8">
    <source>
        <dbReference type="Proteomes" id="UP000316628"/>
    </source>
</evidence>
<dbReference type="RefSeq" id="WP_141977506.1">
    <property type="nucleotide sequence ID" value="NZ_VFPP01000001.1"/>
</dbReference>
<dbReference type="OrthoDB" id="3853096at2"/>
<keyword evidence="5" id="KW-0717">Septation</keyword>
<keyword evidence="8" id="KW-1185">Reference proteome</keyword>
<dbReference type="Pfam" id="PF04686">
    <property type="entry name" value="SsgA"/>
    <property type="match status" value="1"/>
</dbReference>
<evidence type="ECO:0000256" key="6">
    <source>
        <dbReference type="ARBA" id="ARBA00023306"/>
    </source>
</evidence>
<evidence type="ECO:0000256" key="4">
    <source>
        <dbReference type="ARBA" id="ARBA00022969"/>
    </source>
</evidence>
<keyword evidence="3 7" id="KW-0132">Cell division</keyword>
<evidence type="ECO:0000256" key="5">
    <source>
        <dbReference type="ARBA" id="ARBA00023210"/>
    </source>
</evidence>
<dbReference type="InterPro" id="IPR038658">
    <property type="entry name" value="SsgB_sf"/>
</dbReference>
<evidence type="ECO:0000256" key="3">
    <source>
        <dbReference type="ARBA" id="ARBA00022618"/>
    </source>
</evidence>
<reference evidence="7 8" key="1">
    <citation type="submission" date="2019-06" db="EMBL/GenBank/DDBJ databases">
        <title>Sequencing the genomes of 1000 actinobacteria strains.</title>
        <authorList>
            <person name="Klenk H.-P."/>
        </authorList>
    </citation>
    <scope>NUCLEOTIDE SEQUENCE [LARGE SCALE GENOMIC DNA]</scope>
    <source>
        <strain evidence="7 8">DSM 45456</strain>
    </source>
</reference>
<evidence type="ECO:0000313" key="7">
    <source>
        <dbReference type="EMBL" id="TQM79895.1"/>
    </source>
</evidence>
<organism evidence="7 8">
    <name type="scientific">Saccharothrix saharensis</name>
    <dbReference type="NCBI Taxonomy" id="571190"/>
    <lineage>
        <taxon>Bacteria</taxon>
        <taxon>Bacillati</taxon>
        <taxon>Actinomycetota</taxon>
        <taxon>Actinomycetes</taxon>
        <taxon>Pseudonocardiales</taxon>
        <taxon>Pseudonocardiaceae</taxon>
        <taxon>Saccharothrix</taxon>
    </lineage>
</organism>
<dbReference type="Proteomes" id="UP000316628">
    <property type="component" value="Unassembled WGS sequence"/>
</dbReference>
<gene>
    <name evidence="7" type="ORF">FHX81_2207</name>
</gene>